<dbReference type="InterPro" id="IPR019991">
    <property type="entry name" value="GTP-bd_ribosome_bgen"/>
</dbReference>
<dbReference type="PRINTS" id="PR00326">
    <property type="entry name" value="GTP1OBG"/>
</dbReference>
<dbReference type="CDD" id="cd01856">
    <property type="entry name" value="YlqF"/>
    <property type="match status" value="1"/>
</dbReference>
<sequence>MASYVASAAASSIYISCDRSAATSQCAPAASTGSRSFSTEWRSGSSPTVGVEVFPPRRFTPRATRQTQRENGAGRVEAALMSEDATQVWTDLESDVAYLTRSARLVQWYPGHIAKAEKALKEQLKLVDVVVEVRDARIPMATTHPEIDSWMGDKKKIVVLNREDMVSKDDKNSWAGYYTSQGLTTLLTDGQRGAGIMKLGRVARSVAADINLKRRNKGLLPRAVRCAVVGYPNVGKSSVINRLLKRKVCETAPRPGVTRDLRWTRIAEGLDLMDAPGVLPMRIQDQAAATRLAICNDIGEASYAVAGVASVLVEILKKIPTAGSKVLTNRYNFDASELSGEEFLEQLGQVKFQGDVNQAALRVLRDFRKGAFGWLALERPPSVKEKNF</sequence>
<dbReference type="GO" id="GO:0005525">
    <property type="term" value="F:GTP binding"/>
    <property type="evidence" value="ECO:0007669"/>
    <property type="project" value="UniProtKB-KW"/>
</dbReference>
<dbReference type="Pfam" id="PF01926">
    <property type="entry name" value="MMR_HSR1"/>
    <property type="match status" value="1"/>
</dbReference>
<dbReference type="PANTHER" id="PTHR45782">
    <property type="entry name" value="MITOCHONDRIAL RIBOSOME-ASSOCIATED GTPASE 1"/>
    <property type="match status" value="1"/>
</dbReference>
<dbReference type="NCBIfam" id="TIGR03596">
    <property type="entry name" value="GTPase_YlqF"/>
    <property type="match status" value="1"/>
</dbReference>
<dbReference type="InterPro" id="IPR006073">
    <property type="entry name" value="GTP-bd"/>
</dbReference>
<proteinExistence type="predicted"/>
<dbReference type="FunFam" id="3.40.50.300:FF:001189">
    <property type="entry name" value="DAR GTPase 3 chloroplastic"/>
    <property type="match status" value="1"/>
</dbReference>
<dbReference type="PANTHER" id="PTHR45782:SF5">
    <property type="entry name" value="DAR GTPASE 3, CHLOROPLASTIC"/>
    <property type="match status" value="1"/>
</dbReference>
<name>A0ABD1ZQZ0_9MARC</name>
<evidence type="ECO:0000256" key="2">
    <source>
        <dbReference type="ARBA" id="ARBA00023134"/>
    </source>
</evidence>
<dbReference type="SUPFAM" id="SSF52540">
    <property type="entry name" value="P-loop containing nucleoside triphosphate hydrolases"/>
    <property type="match status" value="1"/>
</dbReference>
<keyword evidence="1" id="KW-0547">Nucleotide-binding</keyword>
<dbReference type="Proteomes" id="UP001605036">
    <property type="component" value="Unassembled WGS sequence"/>
</dbReference>
<evidence type="ECO:0000313" key="5">
    <source>
        <dbReference type="Proteomes" id="UP001605036"/>
    </source>
</evidence>
<dbReference type="EMBL" id="JBHFFA010000001">
    <property type="protein sequence ID" value="KAL2653315.1"/>
    <property type="molecule type" value="Genomic_DNA"/>
</dbReference>
<comment type="caution">
    <text evidence="4">The sequence shown here is derived from an EMBL/GenBank/DDBJ whole genome shotgun (WGS) entry which is preliminary data.</text>
</comment>
<accession>A0ABD1ZQZ0</accession>
<organism evidence="4 5">
    <name type="scientific">Riccia fluitans</name>
    <dbReference type="NCBI Taxonomy" id="41844"/>
    <lineage>
        <taxon>Eukaryota</taxon>
        <taxon>Viridiplantae</taxon>
        <taxon>Streptophyta</taxon>
        <taxon>Embryophyta</taxon>
        <taxon>Marchantiophyta</taxon>
        <taxon>Marchantiopsida</taxon>
        <taxon>Marchantiidae</taxon>
        <taxon>Marchantiales</taxon>
        <taxon>Ricciaceae</taxon>
        <taxon>Riccia</taxon>
    </lineage>
</organism>
<keyword evidence="2" id="KW-0342">GTP-binding</keyword>
<dbReference type="Gene3D" id="3.40.50.300">
    <property type="entry name" value="P-loop containing nucleotide triphosphate hydrolases"/>
    <property type="match status" value="1"/>
</dbReference>
<dbReference type="AlphaFoldDB" id="A0ABD1ZQZ0"/>
<evidence type="ECO:0000259" key="3">
    <source>
        <dbReference type="Pfam" id="PF01926"/>
    </source>
</evidence>
<dbReference type="InterPro" id="IPR023179">
    <property type="entry name" value="GTP-bd_ortho_bundle_sf"/>
</dbReference>
<keyword evidence="5" id="KW-1185">Reference proteome</keyword>
<dbReference type="Gene3D" id="1.10.1580.10">
    <property type="match status" value="1"/>
</dbReference>
<protein>
    <recommendedName>
        <fullName evidence="3">G domain-containing protein</fullName>
    </recommendedName>
</protein>
<gene>
    <name evidence="4" type="ORF">R1flu_021443</name>
</gene>
<dbReference type="InterPro" id="IPR027417">
    <property type="entry name" value="P-loop_NTPase"/>
</dbReference>
<evidence type="ECO:0000256" key="1">
    <source>
        <dbReference type="ARBA" id="ARBA00022741"/>
    </source>
</evidence>
<reference evidence="4 5" key="1">
    <citation type="submission" date="2024-09" db="EMBL/GenBank/DDBJ databases">
        <title>Chromosome-scale assembly of Riccia fluitans.</title>
        <authorList>
            <person name="Paukszto L."/>
            <person name="Sawicki J."/>
            <person name="Karawczyk K."/>
            <person name="Piernik-Szablinska J."/>
            <person name="Szczecinska M."/>
            <person name="Mazdziarz M."/>
        </authorList>
    </citation>
    <scope>NUCLEOTIDE SEQUENCE [LARGE SCALE GENOMIC DNA]</scope>
    <source>
        <strain evidence="4">Rf_01</strain>
        <tissue evidence="4">Aerial parts of the thallus</tissue>
    </source>
</reference>
<feature type="domain" description="G" evidence="3">
    <location>
        <begin position="225"/>
        <end position="281"/>
    </location>
</feature>
<dbReference type="FunFam" id="1.10.1580.10:FF:000007">
    <property type="entry name" value="Mitochondrial GTPase 1"/>
    <property type="match status" value="1"/>
</dbReference>
<evidence type="ECO:0000313" key="4">
    <source>
        <dbReference type="EMBL" id="KAL2653315.1"/>
    </source>
</evidence>